<protein>
    <submittedName>
        <fullName evidence="1">Uncharacterized protein</fullName>
    </submittedName>
</protein>
<dbReference type="STRING" id="5364.A0A5C3N8E9"/>
<reference evidence="1 2" key="1">
    <citation type="journal article" date="2019" name="Nat. Ecol. Evol.">
        <title>Megaphylogeny resolves global patterns of mushroom evolution.</title>
        <authorList>
            <person name="Varga T."/>
            <person name="Krizsan K."/>
            <person name="Foldi C."/>
            <person name="Dima B."/>
            <person name="Sanchez-Garcia M."/>
            <person name="Sanchez-Ramirez S."/>
            <person name="Szollosi G.J."/>
            <person name="Szarkandi J.G."/>
            <person name="Papp V."/>
            <person name="Albert L."/>
            <person name="Andreopoulos W."/>
            <person name="Angelini C."/>
            <person name="Antonin V."/>
            <person name="Barry K.W."/>
            <person name="Bougher N.L."/>
            <person name="Buchanan P."/>
            <person name="Buyck B."/>
            <person name="Bense V."/>
            <person name="Catcheside P."/>
            <person name="Chovatia M."/>
            <person name="Cooper J."/>
            <person name="Damon W."/>
            <person name="Desjardin D."/>
            <person name="Finy P."/>
            <person name="Geml J."/>
            <person name="Haridas S."/>
            <person name="Hughes K."/>
            <person name="Justo A."/>
            <person name="Karasinski D."/>
            <person name="Kautmanova I."/>
            <person name="Kiss B."/>
            <person name="Kocsube S."/>
            <person name="Kotiranta H."/>
            <person name="LaButti K.M."/>
            <person name="Lechner B.E."/>
            <person name="Liimatainen K."/>
            <person name="Lipzen A."/>
            <person name="Lukacs Z."/>
            <person name="Mihaltcheva S."/>
            <person name="Morgado L.N."/>
            <person name="Niskanen T."/>
            <person name="Noordeloos M.E."/>
            <person name="Ohm R.A."/>
            <person name="Ortiz-Santana B."/>
            <person name="Ovrebo C."/>
            <person name="Racz N."/>
            <person name="Riley R."/>
            <person name="Savchenko A."/>
            <person name="Shiryaev A."/>
            <person name="Soop K."/>
            <person name="Spirin V."/>
            <person name="Szebenyi C."/>
            <person name="Tomsovsky M."/>
            <person name="Tulloss R.E."/>
            <person name="Uehling J."/>
            <person name="Grigoriev I.V."/>
            <person name="Vagvolgyi C."/>
            <person name="Papp T."/>
            <person name="Martin F.M."/>
            <person name="Miettinen O."/>
            <person name="Hibbett D.S."/>
            <person name="Nagy L.G."/>
        </authorList>
    </citation>
    <scope>NUCLEOTIDE SEQUENCE [LARGE SCALE GENOMIC DNA]</scope>
    <source>
        <strain evidence="1 2">OMC1185</strain>
    </source>
</reference>
<accession>A0A5C3N8E9</accession>
<feature type="non-terminal residue" evidence="1">
    <location>
        <position position="235"/>
    </location>
</feature>
<proteinExistence type="predicted"/>
<dbReference type="Proteomes" id="UP000305948">
    <property type="component" value="Unassembled WGS sequence"/>
</dbReference>
<evidence type="ECO:0000313" key="1">
    <source>
        <dbReference type="EMBL" id="TFK53512.1"/>
    </source>
</evidence>
<name>A0A5C3N8E9_9AGAM</name>
<dbReference type="OrthoDB" id="3259294at2759"/>
<organism evidence="1 2">
    <name type="scientific">Heliocybe sulcata</name>
    <dbReference type="NCBI Taxonomy" id="5364"/>
    <lineage>
        <taxon>Eukaryota</taxon>
        <taxon>Fungi</taxon>
        <taxon>Dikarya</taxon>
        <taxon>Basidiomycota</taxon>
        <taxon>Agaricomycotina</taxon>
        <taxon>Agaricomycetes</taxon>
        <taxon>Gloeophyllales</taxon>
        <taxon>Gloeophyllaceae</taxon>
        <taxon>Heliocybe</taxon>
    </lineage>
</organism>
<dbReference type="AlphaFoldDB" id="A0A5C3N8E9"/>
<gene>
    <name evidence="1" type="ORF">OE88DRAFT_1626501</name>
</gene>
<sequence>MIGGTLADQEKARKLLTQIVNSLSVKMEIGAPMASAYLLGNPDHYTSHRFKTVYWRAYSADGYIMYSVVMDYIYRPNEYENICLYDWVRLSRKSHITRKTRAKNIVDVKPNLPIEQDDTILMEDQDVSTTDKKFRFTIQHPQHMTHEVTMVKESFSLVPNFIGGNLPRRDTGNREFYCTAMLTLFKPWREGKNLREEDETWDDAYFSYNFTPRQQELMNFFNIRYECYDARDDYS</sequence>
<evidence type="ECO:0000313" key="2">
    <source>
        <dbReference type="Proteomes" id="UP000305948"/>
    </source>
</evidence>
<dbReference type="EMBL" id="ML213507">
    <property type="protein sequence ID" value="TFK53512.1"/>
    <property type="molecule type" value="Genomic_DNA"/>
</dbReference>
<keyword evidence="2" id="KW-1185">Reference proteome</keyword>